<dbReference type="PROSITE" id="PS00107">
    <property type="entry name" value="PROTEIN_KINASE_ATP"/>
    <property type="match status" value="1"/>
</dbReference>
<evidence type="ECO:0000313" key="6">
    <source>
        <dbReference type="Proteomes" id="UP000005408"/>
    </source>
</evidence>
<proteinExistence type="predicted"/>
<dbReference type="SUPFAM" id="SSF56112">
    <property type="entry name" value="Protein kinase-like (PK-like)"/>
    <property type="match status" value="1"/>
</dbReference>
<keyword evidence="6" id="KW-1185">Reference proteome</keyword>
<dbReference type="Gene3D" id="1.10.510.10">
    <property type="entry name" value="Transferase(Phosphotransferase) domain 1"/>
    <property type="match status" value="1"/>
</dbReference>
<dbReference type="Pfam" id="PF00069">
    <property type="entry name" value="Pkinase"/>
    <property type="match status" value="1"/>
</dbReference>
<dbReference type="PANTHER" id="PTHR26392">
    <property type="entry name" value="MITOGEN-ACTIVATED PROTEIN KINASE KINASE KINASE 7-RELATED"/>
    <property type="match status" value="1"/>
</dbReference>
<keyword evidence="1 3" id="KW-0547">Nucleotide-binding</keyword>
<dbReference type="PROSITE" id="PS00675">
    <property type="entry name" value="SIGMA54_INTERACT_1"/>
    <property type="match status" value="1"/>
</dbReference>
<dbReference type="Proteomes" id="UP000005408">
    <property type="component" value="Unassembled WGS sequence"/>
</dbReference>
<dbReference type="OrthoDB" id="4062651at2759"/>
<dbReference type="SUPFAM" id="SSF52540">
    <property type="entry name" value="P-loop containing nucleoside triphosphate hydrolases"/>
    <property type="match status" value="1"/>
</dbReference>
<dbReference type="InterPro" id="IPR027417">
    <property type="entry name" value="P-loop_NTPase"/>
</dbReference>
<organism evidence="5 6">
    <name type="scientific">Magallana gigas</name>
    <name type="common">Pacific oyster</name>
    <name type="synonym">Crassostrea gigas</name>
    <dbReference type="NCBI Taxonomy" id="29159"/>
    <lineage>
        <taxon>Eukaryota</taxon>
        <taxon>Metazoa</taxon>
        <taxon>Spiralia</taxon>
        <taxon>Lophotrochozoa</taxon>
        <taxon>Mollusca</taxon>
        <taxon>Bivalvia</taxon>
        <taxon>Autobranchia</taxon>
        <taxon>Pteriomorphia</taxon>
        <taxon>Ostreida</taxon>
        <taxon>Ostreoidea</taxon>
        <taxon>Ostreidae</taxon>
        <taxon>Magallana</taxon>
    </lineage>
</organism>
<evidence type="ECO:0000256" key="3">
    <source>
        <dbReference type="PROSITE-ProRule" id="PRU10141"/>
    </source>
</evidence>
<evidence type="ECO:0000256" key="2">
    <source>
        <dbReference type="ARBA" id="ARBA00022840"/>
    </source>
</evidence>
<dbReference type="PROSITE" id="PS50011">
    <property type="entry name" value="PROTEIN_KINASE_DOM"/>
    <property type="match status" value="1"/>
</dbReference>
<dbReference type="AlphaFoldDB" id="A0A8W8MDC6"/>
<dbReference type="InterPro" id="IPR000719">
    <property type="entry name" value="Prot_kinase_dom"/>
</dbReference>
<feature type="binding site" evidence="3">
    <location>
        <position position="754"/>
    </location>
    <ligand>
        <name>ATP</name>
        <dbReference type="ChEBI" id="CHEBI:30616"/>
    </ligand>
</feature>
<name>A0A8W8MDC6_MAGGI</name>
<dbReference type="GO" id="GO:0005524">
    <property type="term" value="F:ATP binding"/>
    <property type="evidence" value="ECO:0007669"/>
    <property type="project" value="UniProtKB-UniRule"/>
</dbReference>
<dbReference type="Pfam" id="PF00350">
    <property type="entry name" value="Dynamin_N"/>
    <property type="match status" value="1"/>
</dbReference>
<dbReference type="PROSITE" id="PS00108">
    <property type="entry name" value="PROTEIN_KINASE_ST"/>
    <property type="match status" value="1"/>
</dbReference>
<dbReference type="InterPro" id="IPR008271">
    <property type="entry name" value="Ser/Thr_kinase_AS"/>
</dbReference>
<protein>
    <recommendedName>
        <fullName evidence="4">Protein kinase domain-containing protein</fullName>
    </recommendedName>
</protein>
<dbReference type="InterPro" id="IPR011009">
    <property type="entry name" value="Kinase-like_dom_sf"/>
</dbReference>
<dbReference type="GO" id="GO:0004672">
    <property type="term" value="F:protein kinase activity"/>
    <property type="evidence" value="ECO:0007669"/>
    <property type="project" value="InterPro"/>
</dbReference>
<evidence type="ECO:0000259" key="4">
    <source>
        <dbReference type="PROSITE" id="PS50011"/>
    </source>
</evidence>
<evidence type="ECO:0000313" key="5">
    <source>
        <dbReference type="EnsemblMetazoa" id="G32448.2:cds"/>
    </source>
</evidence>
<dbReference type="OMA" id="LADDSCH"/>
<reference evidence="5" key="1">
    <citation type="submission" date="2022-08" db="UniProtKB">
        <authorList>
            <consortium name="EnsemblMetazoa"/>
        </authorList>
    </citation>
    <scope>IDENTIFICATION</scope>
    <source>
        <strain evidence="5">05x7-T-G4-1.051#20</strain>
    </source>
</reference>
<dbReference type="InterPro" id="IPR017441">
    <property type="entry name" value="Protein_kinase_ATP_BS"/>
</dbReference>
<dbReference type="Gene3D" id="3.40.50.300">
    <property type="entry name" value="P-loop containing nucleotide triphosphate hydrolases"/>
    <property type="match status" value="1"/>
</dbReference>
<dbReference type="EnsemblMetazoa" id="G32448.1">
    <property type="protein sequence ID" value="G32448.1:cds"/>
    <property type="gene ID" value="G32448"/>
</dbReference>
<feature type="domain" description="Protein kinase" evidence="4">
    <location>
        <begin position="723"/>
        <end position="1016"/>
    </location>
</feature>
<evidence type="ECO:0000256" key="1">
    <source>
        <dbReference type="ARBA" id="ARBA00022741"/>
    </source>
</evidence>
<dbReference type="InterPro" id="IPR025662">
    <property type="entry name" value="Sigma_54_int_dom_ATP-bd_1"/>
</dbReference>
<sequence length="1025" mass="117350">MADNACEEDVRRMSMDELCEILDRENVDYSELEDVEEIRDLVLQSIAQRISPNNERHSQKEATIDVMGRILERDAEMRKVIRDIYDSVLAMLDMKNFEKNLGSEMTKEYNGYIGTVKGYRKQLERTHCPIVVAGETGAGKSSLLNLIMGEHVLPRQVLSSTSTICQIFNSEQKRAVVTDENGGKIYLDDVTEETLSKYVCVDRSGENTQRYKTVDIYWPIPMLKEHATIVDTPGVGESDEMTTKLLDYLSEAVAFIYVINTTNAGGVQDDRLVKIFKKQLELEQKGLLQQFDPECAIFVCNKWDQVPDSEGEMVWKDISKKLQANWPTRRNIDITGQMFKMSVTKDLQRSKAGLGYSEKFKALISGIDRLVRASLERRVKKHVDWLQSFLDRLLIKVIAKINASRKNQEEKKAMKSEIEKRLKTLECETEIVKIKMEIETEERCKDIADKLTAHLNREETKRKMFQWRTDELPDGSDLDVIQYKAKQLIADKINSQIVQWCQEHHIEDTSSKLFDRFIGECKLIKGNFCEIDQIVQGIKPPIVDGNLPQAAETAETSSDFDSSRSFAIFPLQERIALIAFAPLWLPLVIGASVLALPVAVGMFIKDAIEERKKIIEYRKNKMAHILQLAEQEIKCYNKDLVLNGLRVTYLRDFMASLEQVCVDVIPKQIKADQELIENIVKEDRDSQTLKQEYTPIETKCKEIIGNLLYAKIKYLSDNPPRILKEIDSLGRGSFANVLLCDVDIGGAKLQCAVKQMTSSIRSDPYLQLSEASNMKAFRHTNIVQCIGVSIEKTGTSQKEYLNIFMEVCECSLADVILCDRHIMEMCQCNSYRRKTCHMFKEKDRSVLEFVEAWELFTKMLEDILNGLVYLHDKGFVHRDLKLTNILIKDNTAKIADVGMSKPKNQLQGTITGTPVFMAPEVLEGRMYGLSADIFSLSIMMWEMWYGRRVFSESVYSDVMTTYSSIKEHVVSGQRPKFTEKTAPPQEIQTMMEECWVDVADNRPTVRQLKTRLNEVVANLTFTTPC</sequence>
<dbReference type="Gene3D" id="3.30.200.20">
    <property type="entry name" value="Phosphorylase Kinase, domain 1"/>
    <property type="match status" value="1"/>
</dbReference>
<dbReference type="SMART" id="SM00220">
    <property type="entry name" value="S_TKc"/>
    <property type="match status" value="1"/>
</dbReference>
<keyword evidence="2 3" id="KW-0067">ATP-binding</keyword>
<dbReference type="EnsemblMetazoa" id="G32448.2">
    <property type="protein sequence ID" value="G32448.2:cds"/>
    <property type="gene ID" value="G32448"/>
</dbReference>
<accession>A0A8W8MDC6</accession>
<dbReference type="InterPro" id="IPR045063">
    <property type="entry name" value="Dynamin_N"/>
</dbReference>
<dbReference type="PANTHER" id="PTHR26392:SF92">
    <property type="entry name" value="PROTEIN KINASE DOMAIN-CONTAINING PROTEIN"/>
    <property type="match status" value="1"/>
</dbReference>